<dbReference type="InterPro" id="IPR011011">
    <property type="entry name" value="Znf_FYVE_PHD"/>
</dbReference>
<evidence type="ECO:0000313" key="7">
    <source>
        <dbReference type="EMBL" id="PVD26315.1"/>
    </source>
</evidence>
<gene>
    <name evidence="7" type="ORF">C0Q70_13986</name>
</gene>
<evidence type="ECO:0000256" key="2">
    <source>
        <dbReference type="ARBA" id="ARBA00022771"/>
    </source>
</evidence>
<dbReference type="Gene3D" id="3.40.50.300">
    <property type="entry name" value="P-loop containing nucleotide triphosphate hydrolases"/>
    <property type="match status" value="1"/>
</dbReference>
<dbReference type="InterPro" id="IPR013083">
    <property type="entry name" value="Znf_RING/FYVE/PHD"/>
</dbReference>
<evidence type="ECO:0000256" key="5">
    <source>
        <dbReference type="SAM" id="MobiDB-lite"/>
    </source>
</evidence>
<comment type="caution">
    <text evidence="7">The sequence shown here is derived from an EMBL/GenBank/DDBJ whole genome shotgun (WGS) entry which is preliminary data.</text>
</comment>
<accession>A0A2T7NYR4</accession>
<keyword evidence="1" id="KW-0479">Metal-binding</keyword>
<feature type="domain" description="FYVE-type" evidence="6">
    <location>
        <begin position="785"/>
        <end position="845"/>
    </location>
</feature>
<organism evidence="7 8">
    <name type="scientific">Pomacea canaliculata</name>
    <name type="common">Golden apple snail</name>
    <dbReference type="NCBI Taxonomy" id="400727"/>
    <lineage>
        <taxon>Eukaryota</taxon>
        <taxon>Metazoa</taxon>
        <taxon>Spiralia</taxon>
        <taxon>Lophotrochozoa</taxon>
        <taxon>Mollusca</taxon>
        <taxon>Gastropoda</taxon>
        <taxon>Caenogastropoda</taxon>
        <taxon>Architaenioglossa</taxon>
        <taxon>Ampullarioidea</taxon>
        <taxon>Ampullariidae</taxon>
        <taxon>Pomacea</taxon>
    </lineage>
</organism>
<protein>
    <recommendedName>
        <fullName evidence="6">FYVE-type domain-containing protein</fullName>
    </recommendedName>
</protein>
<evidence type="ECO:0000256" key="3">
    <source>
        <dbReference type="ARBA" id="ARBA00022833"/>
    </source>
</evidence>
<keyword evidence="3" id="KW-0862">Zinc</keyword>
<dbReference type="AlphaFoldDB" id="A0A2T7NYR4"/>
<keyword evidence="2 4" id="KW-0863">Zinc-finger</keyword>
<dbReference type="InterPro" id="IPR017455">
    <property type="entry name" value="Znf_FYVE-rel"/>
</dbReference>
<dbReference type="Gene3D" id="3.30.40.10">
    <property type="entry name" value="Zinc/RING finger domain, C3HC4 (zinc finger)"/>
    <property type="match status" value="2"/>
</dbReference>
<dbReference type="GO" id="GO:0008270">
    <property type="term" value="F:zinc ion binding"/>
    <property type="evidence" value="ECO:0007669"/>
    <property type="project" value="UniProtKB-KW"/>
</dbReference>
<dbReference type="Proteomes" id="UP000245119">
    <property type="component" value="Linkage Group LG8"/>
</dbReference>
<dbReference type="PANTHER" id="PTHR46624:SF4">
    <property type="entry name" value="FYVE-TYPE DOMAIN-CONTAINING PROTEIN"/>
    <property type="match status" value="1"/>
</dbReference>
<dbReference type="InterPro" id="IPR027417">
    <property type="entry name" value="P-loop_NTPase"/>
</dbReference>
<dbReference type="GO" id="GO:0032266">
    <property type="term" value="F:phosphatidylinositol-3-phosphate binding"/>
    <property type="evidence" value="ECO:0007669"/>
    <property type="project" value="TreeGrafter"/>
</dbReference>
<dbReference type="EMBL" id="PZQS01000008">
    <property type="protein sequence ID" value="PVD26315.1"/>
    <property type="molecule type" value="Genomic_DNA"/>
</dbReference>
<evidence type="ECO:0000259" key="6">
    <source>
        <dbReference type="PROSITE" id="PS50178"/>
    </source>
</evidence>
<feature type="region of interest" description="Disordered" evidence="5">
    <location>
        <begin position="182"/>
        <end position="201"/>
    </location>
</feature>
<evidence type="ECO:0000256" key="1">
    <source>
        <dbReference type="ARBA" id="ARBA00022723"/>
    </source>
</evidence>
<dbReference type="GO" id="GO:0005545">
    <property type="term" value="F:1-phosphatidylinositol binding"/>
    <property type="evidence" value="ECO:0007669"/>
    <property type="project" value="TreeGrafter"/>
</dbReference>
<dbReference type="InterPro" id="IPR000306">
    <property type="entry name" value="Znf_FYVE"/>
</dbReference>
<dbReference type="CDD" id="cd15734">
    <property type="entry name" value="FYVE_ZFYV1"/>
    <property type="match status" value="2"/>
</dbReference>
<dbReference type="OrthoDB" id="68108at2759"/>
<evidence type="ECO:0000256" key="4">
    <source>
        <dbReference type="PROSITE-ProRule" id="PRU00091"/>
    </source>
</evidence>
<proteinExistence type="predicted"/>
<name>A0A2T7NYR4_POMCA</name>
<dbReference type="SUPFAM" id="SSF57903">
    <property type="entry name" value="FYVE/PHD zinc finger"/>
    <property type="match status" value="2"/>
</dbReference>
<dbReference type="PROSITE" id="PS50178">
    <property type="entry name" value="ZF_FYVE"/>
    <property type="match status" value="2"/>
</dbReference>
<dbReference type="STRING" id="400727.A0A2T7NYR4"/>
<dbReference type="GO" id="GO:0043325">
    <property type="term" value="F:phosphatidylinositol-3,4-bisphosphate binding"/>
    <property type="evidence" value="ECO:0007669"/>
    <property type="project" value="TreeGrafter"/>
</dbReference>
<dbReference type="GO" id="GO:0005547">
    <property type="term" value="F:phosphatidylinositol-3,4,5-trisphosphate binding"/>
    <property type="evidence" value="ECO:0007669"/>
    <property type="project" value="TreeGrafter"/>
</dbReference>
<feature type="domain" description="FYVE-type" evidence="6">
    <location>
        <begin position="677"/>
        <end position="738"/>
    </location>
</feature>
<feature type="compositionally biased region" description="Polar residues" evidence="5">
    <location>
        <begin position="182"/>
        <end position="194"/>
    </location>
</feature>
<reference evidence="7 8" key="1">
    <citation type="submission" date="2018-04" db="EMBL/GenBank/DDBJ databases">
        <title>The genome of golden apple snail Pomacea canaliculata provides insight into stress tolerance and invasive adaptation.</title>
        <authorList>
            <person name="Liu C."/>
            <person name="Liu B."/>
            <person name="Ren Y."/>
            <person name="Zhang Y."/>
            <person name="Wang H."/>
            <person name="Li S."/>
            <person name="Jiang F."/>
            <person name="Yin L."/>
            <person name="Zhang G."/>
            <person name="Qian W."/>
            <person name="Fan W."/>
        </authorList>
    </citation>
    <scope>NUCLEOTIDE SEQUENCE [LARGE SCALE GENOMIC DNA]</scope>
    <source>
        <strain evidence="7">SZHN2017</strain>
        <tissue evidence="7">Muscle</tissue>
    </source>
</reference>
<dbReference type="GO" id="GO:0005811">
    <property type="term" value="C:lipid droplet"/>
    <property type="evidence" value="ECO:0007669"/>
    <property type="project" value="TreeGrafter"/>
</dbReference>
<dbReference type="InterPro" id="IPR042427">
    <property type="entry name" value="ZFYV1"/>
</dbReference>
<dbReference type="PANTHER" id="PTHR46624">
    <property type="entry name" value="AGAP002036-PA"/>
    <property type="match status" value="1"/>
</dbReference>
<dbReference type="SUPFAM" id="SSF52540">
    <property type="entry name" value="P-loop containing nucleoside triphosphate hydrolases"/>
    <property type="match status" value="1"/>
</dbReference>
<dbReference type="SMART" id="SM00064">
    <property type="entry name" value="FYVE"/>
    <property type="match status" value="2"/>
</dbReference>
<dbReference type="GO" id="GO:0140042">
    <property type="term" value="P:lipid droplet formation"/>
    <property type="evidence" value="ECO:0007669"/>
    <property type="project" value="TreeGrafter"/>
</dbReference>
<keyword evidence="8" id="KW-1185">Reference proteome</keyword>
<evidence type="ECO:0000313" key="8">
    <source>
        <dbReference type="Proteomes" id="UP000245119"/>
    </source>
</evidence>
<sequence>MMRPQPVKRQRCRSSRRYCEEKLCCPELHSEAVYYCQDCKSAQCQECEKDIHSRKFAFDFHDRRIIEPPSPIQLCQADKVGIKCTNRNYGDVWCENCSISFCYDCYSEYHNTQKNRKLHTNISLAHHERREREKYVLPCSSQGVTNIKPTSPLSCFDDTLTYYSFPQAAQAAVLEPVGEMSFSSAHSDNSNQSMPDLLGPDHVDQLARDLSDACLDEDINDESSPRRLVPGVCSFLLMNETERIQVQDESEFFERLGCQKEAQVKVVSIFGNTGDGKSHTLNHTFFNGQEVFKTSSCQDSCTIGVWVAFDSQNNVIVVDTEGLLGSSDNDNRRTRLLLKVLATSDVVVFRTRAERLHGDMFVFLSNASKAYKKHFSQELHAASQRFRIKESNLGPILIVFQETTHTEPLRGEKNRRADAVLRDLFAKKNYPVDAFTDLCYIGTKTVTPPTDFSIFRKFLLTKLRDNSVRAARSPAVMFQSLKALNEKFSGEIETIQLNTFPEKYFTCTALCISCRSKCTRTMNHDTEREPHDAGRDVQCQFHNQLGNRVSFCKKCAMNGRKNYVVPKTSASADSSWIALTRYVWSGYVLECTTCGVIYRSREHWFGNQEPESVVQFEVRHVWPQGNRELQGTHNAGRKVLDSLHYMADTIGSLSAGPTKVLAEWTADRIAPAYWIPNFQITHCRNCELVFTTNEQKHHCRACGHGFCDECSSKKKPVPERGWGQDPVRVCDECFAEQETRPVEEPVTARKVGEVVSSTFGVLASALDYPLGVLKDSARPAYWVPDDQISSCVICEKEFGPKLAIHHCRSCGQGVCDECSQGRRAVPMRGWDYPVRVCSRCEKKEEL</sequence>
<dbReference type="Pfam" id="PF01363">
    <property type="entry name" value="FYVE"/>
    <property type="match status" value="2"/>
</dbReference>